<proteinExistence type="predicted"/>
<evidence type="ECO:0000259" key="1">
    <source>
        <dbReference type="Pfam" id="PF01636"/>
    </source>
</evidence>
<evidence type="ECO:0000313" key="3">
    <source>
        <dbReference type="Proteomes" id="UP001434337"/>
    </source>
</evidence>
<dbReference type="Pfam" id="PF01636">
    <property type="entry name" value="APH"/>
    <property type="match status" value="1"/>
</dbReference>
<feature type="domain" description="Aminoglycoside phosphotransferase" evidence="1">
    <location>
        <begin position="136"/>
        <end position="239"/>
    </location>
</feature>
<dbReference type="RefSeq" id="WP_342372442.1">
    <property type="nucleotide sequence ID" value="NZ_CP115965.1"/>
</dbReference>
<dbReference type="SUPFAM" id="SSF56112">
    <property type="entry name" value="Protein kinase-like (PK-like)"/>
    <property type="match status" value="1"/>
</dbReference>
<dbReference type="InterPro" id="IPR011009">
    <property type="entry name" value="Kinase-like_dom_sf"/>
</dbReference>
<name>A0ABZ3C6J4_9ACTN</name>
<organism evidence="2 3">
    <name type="scientific">Propioniciclava soli</name>
    <dbReference type="NCBI Taxonomy" id="2775081"/>
    <lineage>
        <taxon>Bacteria</taxon>
        <taxon>Bacillati</taxon>
        <taxon>Actinomycetota</taxon>
        <taxon>Actinomycetes</taxon>
        <taxon>Propionibacteriales</taxon>
        <taxon>Propionibacteriaceae</taxon>
        <taxon>Propioniciclava</taxon>
    </lineage>
</organism>
<gene>
    <name evidence="2" type="ORF">PCC79_16115</name>
</gene>
<sequence>MADIVRHWNSPAWFAEASTWILATCARLGLRVVAPVAHHRVRFWSVLLTVETAEGRVWFKENNPGQRFEAALTMELVGIAPGQILPPLAVDRDHGWILTADAGPVLRERGPLTEPVLLDLVHTCANVQRRAAEHGTRLRAAGLPARPSGDAVGYVRRQVEWLARLDATHPLHLDAAAASELLAGLPRLEDAVAQVVALGLPDSVEHNDLHTGNVFVAPDGRLLLFDWGDAVWANPVGSLLAPHRMLTVHGDLGVDPPLARMVDAYLEHWSDLASMAELRAAVPAALCVAGTQRFETFRRLMDAMDPEHLVGWRDPILSWLRSTVA</sequence>
<accession>A0ABZ3C6J4</accession>
<evidence type="ECO:0000313" key="2">
    <source>
        <dbReference type="EMBL" id="WZW98392.1"/>
    </source>
</evidence>
<dbReference type="Proteomes" id="UP001434337">
    <property type="component" value="Chromosome"/>
</dbReference>
<protein>
    <submittedName>
        <fullName evidence="2">Phosphotransferase</fullName>
    </submittedName>
</protein>
<dbReference type="InterPro" id="IPR002575">
    <property type="entry name" value="Aminoglycoside_PTrfase"/>
</dbReference>
<keyword evidence="3" id="KW-1185">Reference proteome</keyword>
<dbReference type="EMBL" id="CP115965">
    <property type="protein sequence ID" value="WZW98392.1"/>
    <property type="molecule type" value="Genomic_DNA"/>
</dbReference>
<reference evidence="2 3" key="1">
    <citation type="journal article" date="2023" name="Environ Microbiome">
        <title>A coral-associated actinobacterium mitigates coral bleaching under heat stress.</title>
        <authorList>
            <person name="Li J."/>
            <person name="Zou Y."/>
            <person name="Li Q."/>
            <person name="Zhang J."/>
            <person name="Bourne D.G."/>
            <person name="Lyu Y."/>
            <person name="Liu C."/>
            <person name="Zhang S."/>
        </authorList>
    </citation>
    <scope>NUCLEOTIDE SEQUENCE [LARGE SCALE GENOMIC DNA]</scope>
    <source>
        <strain evidence="2 3">SCSIO 13291</strain>
    </source>
</reference>
<dbReference type="Gene3D" id="3.90.1200.10">
    <property type="match status" value="1"/>
</dbReference>